<evidence type="ECO:0000256" key="4">
    <source>
        <dbReference type="ARBA" id="ARBA00022676"/>
    </source>
</evidence>
<dbReference type="InterPro" id="IPR029993">
    <property type="entry name" value="GAUT"/>
</dbReference>
<keyword evidence="8 13" id="KW-1133">Transmembrane helix</keyword>
<dbReference type="Pfam" id="PF25557">
    <property type="entry name" value="GAUT_1"/>
    <property type="match status" value="1"/>
</dbReference>
<keyword evidence="5" id="KW-0808">Transferase</keyword>
<reference evidence="14" key="1">
    <citation type="submission" date="2021-08" db="EMBL/GenBank/DDBJ databases">
        <title>WGS assembly of Ceratopteris richardii.</title>
        <authorList>
            <person name="Marchant D.B."/>
            <person name="Chen G."/>
            <person name="Jenkins J."/>
            <person name="Shu S."/>
            <person name="Leebens-Mack J."/>
            <person name="Grimwood J."/>
            <person name="Schmutz J."/>
            <person name="Soltis P."/>
            <person name="Soltis D."/>
            <person name="Chen Z.-H."/>
        </authorList>
    </citation>
    <scope>NUCLEOTIDE SEQUENCE</scope>
    <source>
        <strain evidence="14">Whitten #5841</strain>
        <tissue evidence="14">Leaf</tissue>
    </source>
</reference>
<accession>A0A8T2PZ38</accession>
<evidence type="ECO:0000256" key="13">
    <source>
        <dbReference type="RuleBase" id="RU362027"/>
    </source>
</evidence>
<keyword evidence="11" id="KW-0325">Glycoprotein</keyword>
<evidence type="ECO:0000256" key="9">
    <source>
        <dbReference type="ARBA" id="ARBA00023034"/>
    </source>
</evidence>
<sequence>MRRRPGDPRRQQRKTLSRWSVWIVSGLLTLIAFALLVHYRRLPDLSSENQHFIVQVATQSSLNLTEEMLSPGSLIRQLGDQITLGKAYVVIAKESSDLVLAWELSAQIRAAQQLLAKSAAQANPLEIEEVEHALQKFSMLLSEAKELHYDSAVMIMKLKVELLGLEEKVSIANIQSTAFGQLAAEAVPKGLYCLGNRLTMMWAIDPDFRSSIARHKLAKQIVDNDLFHICIFSDNVLAASVVINSTVLNANHPEQLVFHLVTDEVNFGAMQAWFCTNDFKGATIEVQNIESFTWLNASYVPVMRQLQDAAKFRNPRYLSMLNLLRFYIPEVYPALKKVVFLDDDVVVQRDLTDLFKLDLHGNVNGAVETCVQSFHRYHKYLNFSHPKIRENFNPDGCGWAFGMNVFDLTAWKSANVTSRYHYWQSQNADRTLWKLGTLPPGLLTFYGLTKPLDRNWHVLGLGYDPDVDVKMIEGGAVLHYNGNMKPWLKLAISRYKPLWERYVDFSHQLLQECNVH</sequence>
<dbReference type="GO" id="GO:0000139">
    <property type="term" value="C:Golgi membrane"/>
    <property type="evidence" value="ECO:0007669"/>
    <property type="project" value="UniProtKB-SubCell"/>
</dbReference>
<protein>
    <recommendedName>
        <fullName evidence="13">Hexosyltransferase</fullName>
        <ecNumber evidence="13">2.4.1.-</ecNumber>
    </recommendedName>
</protein>
<dbReference type="OMA" id="YKNERIM"/>
<comment type="pathway">
    <text evidence="2 13">Glycan metabolism; pectin biosynthesis.</text>
</comment>
<keyword evidence="7" id="KW-0735">Signal-anchor</keyword>
<name>A0A8T2PZ38_CERRI</name>
<evidence type="ECO:0000256" key="1">
    <source>
        <dbReference type="ARBA" id="ARBA00004323"/>
    </source>
</evidence>
<evidence type="ECO:0000256" key="2">
    <source>
        <dbReference type="ARBA" id="ARBA00004877"/>
    </source>
</evidence>
<keyword evidence="9 13" id="KW-0333">Golgi apparatus</keyword>
<dbReference type="SUPFAM" id="SSF53448">
    <property type="entry name" value="Nucleotide-diphospho-sugar transferases"/>
    <property type="match status" value="1"/>
</dbReference>
<dbReference type="PANTHER" id="PTHR32116:SF20">
    <property type="entry name" value="HEXOSYLTRANSFERASE GAUT11"/>
    <property type="match status" value="1"/>
</dbReference>
<proteinExistence type="inferred from homology"/>
<dbReference type="PANTHER" id="PTHR32116">
    <property type="entry name" value="GALACTURONOSYLTRANSFERASE 4-RELATED"/>
    <property type="match status" value="1"/>
</dbReference>
<keyword evidence="10 13" id="KW-0472">Membrane</keyword>
<dbReference type="InterPro" id="IPR029044">
    <property type="entry name" value="Nucleotide-diphossugar_trans"/>
</dbReference>
<dbReference type="InterPro" id="IPR002495">
    <property type="entry name" value="Glyco_trans_8"/>
</dbReference>
<dbReference type="Proteomes" id="UP000825935">
    <property type="component" value="Chromosome 39"/>
</dbReference>
<dbReference type="OrthoDB" id="411524at2759"/>
<evidence type="ECO:0000256" key="6">
    <source>
        <dbReference type="ARBA" id="ARBA00022692"/>
    </source>
</evidence>
<evidence type="ECO:0000256" key="10">
    <source>
        <dbReference type="ARBA" id="ARBA00023136"/>
    </source>
</evidence>
<evidence type="ECO:0000256" key="5">
    <source>
        <dbReference type="ARBA" id="ARBA00022679"/>
    </source>
</evidence>
<dbReference type="Gene3D" id="3.90.550.10">
    <property type="entry name" value="Spore Coat Polysaccharide Biosynthesis Protein SpsA, Chain A"/>
    <property type="match status" value="1"/>
</dbReference>
<evidence type="ECO:0000313" key="14">
    <source>
        <dbReference type="EMBL" id="KAH7276917.1"/>
    </source>
</evidence>
<evidence type="ECO:0000313" key="15">
    <source>
        <dbReference type="Proteomes" id="UP000825935"/>
    </source>
</evidence>
<keyword evidence="12 13" id="KW-0961">Cell wall biogenesis/degradation</keyword>
<comment type="caution">
    <text evidence="14">The sequence shown here is derived from an EMBL/GenBank/DDBJ whole genome shotgun (WGS) entry which is preliminary data.</text>
</comment>
<keyword evidence="4 13" id="KW-0328">Glycosyltransferase</keyword>
<keyword evidence="6 13" id="KW-0812">Transmembrane</keyword>
<evidence type="ECO:0000256" key="7">
    <source>
        <dbReference type="ARBA" id="ARBA00022968"/>
    </source>
</evidence>
<feature type="transmembrane region" description="Helical" evidence="13">
    <location>
        <begin position="21"/>
        <end position="39"/>
    </location>
</feature>
<gene>
    <name evidence="14" type="ORF">KP509_39G026400</name>
</gene>
<dbReference type="GO" id="GO:0047262">
    <property type="term" value="F:polygalacturonate 4-alpha-galacturonosyltransferase activity"/>
    <property type="evidence" value="ECO:0007669"/>
    <property type="project" value="InterPro"/>
</dbReference>
<dbReference type="CDD" id="cd06429">
    <property type="entry name" value="GT8_like_1"/>
    <property type="match status" value="1"/>
</dbReference>
<keyword evidence="15" id="KW-1185">Reference proteome</keyword>
<dbReference type="GO" id="GO:0071555">
    <property type="term" value="P:cell wall organization"/>
    <property type="evidence" value="ECO:0007669"/>
    <property type="project" value="UniProtKB-KW"/>
</dbReference>
<evidence type="ECO:0000256" key="8">
    <source>
        <dbReference type="ARBA" id="ARBA00022989"/>
    </source>
</evidence>
<comment type="similarity">
    <text evidence="3 13">Belongs to the glycosyltransferase 8 family.</text>
</comment>
<dbReference type="EC" id="2.4.1.-" evidence="13"/>
<organism evidence="14 15">
    <name type="scientific">Ceratopteris richardii</name>
    <name type="common">Triangle waterfern</name>
    <dbReference type="NCBI Taxonomy" id="49495"/>
    <lineage>
        <taxon>Eukaryota</taxon>
        <taxon>Viridiplantae</taxon>
        <taxon>Streptophyta</taxon>
        <taxon>Embryophyta</taxon>
        <taxon>Tracheophyta</taxon>
        <taxon>Polypodiopsida</taxon>
        <taxon>Polypodiidae</taxon>
        <taxon>Polypodiales</taxon>
        <taxon>Pteridineae</taxon>
        <taxon>Pteridaceae</taxon>
        <taxon>Parkerioideae</taxon>
        <taxon>Ceratopteris</taxon>
    </lineage>
</organism>
<evidence type="ECO:0000256" key="11">
    <source>
        <dbReference type="ARBA" id="ARBA00023180"/>
    </source>
</evidence>
<evidence type="ECO:0000256" key="12">
    <source>
        <dbReference type="ARBA" id="ARBA00023316"/>
    </source>
</evidence>
<evidence type="ECO:0000256" key="3">
    <source>
        <dbReference type="ARBA" id="ARBA00006351"/>
    </source>
</evidence>
<dbReference type="Pfam" id="PF01501">
    <property type="entry name" value="Glyco_transf_8"/>
    <property type="match status" value="1"/>
</dbReference>
<dbReference type="EMBL" id="CM035444">
    <property type="protein sequence ID" value="KAH7276917.1"/>
    <property type="molecule type" value="Genomic_DNA"/>
</dbReference>
<dbReference type="FunFam" id="3.90.550.10:FF:000056">
    <property type="entry name" value="Hexosyltransferase"/>
    <property type="match status" value="1"/>
</dbReference>
<comment type="subcellular location">
    <subcellularLocation>
        <location evidence="1 13">Golgi apparatus membrane</location>
        <topology evidence="1 13">Single-pass type II membrane protein</topology>
    </subcellularLocation>
</comment>
<dbReference type="AlphaFoldDB" id="A0A8T2PZ38"/>